<keyword evidence="4 7" id="KW-0456">Lyase</keyword>
<evidence type="ECO:0000256" key="2">
    <source>
        <dbReference type="ARBA" id="ARBA00023004"/>
    </source>
</evidence>
<dbReference type="RefSeq" id="WP_190268647.1">
    <property type="nucleotide sequence ID" value="NZ_BAABAD010000004.1"/>
</dbReference>
<feature type="binding site" evidence="7">
    <location>
        <position position="290"/>
    </location>
    <ligand>
        <name>Fe(2+)</name>
        <dbReference type="ChEBI" id="CHEBI:29033"/>
    </ligand>
</feature>
<proteinExistence type="inferred from homology"/>
<keyword evidence="2 7" id="KW-0408">Iron</keyword>
<comment type="caution">
    <text evidence="9">The sequence shown here is derived from an EMBL/GenBank/DDBJ whole genome shotgun (WGS) entry which is preliminary data.</text>
</comment>
<comment type="function">
    <text evidence="7 8">Involved in coproporphyrin-dependent heme b biosynthesis. Catalyzes the insertion of ferrous iron into coproporphyrin III to form Fe-coproporphyrin III.</text>
</comment>
<name>A0ABR7WHX5_9ACTN</name>
<keyword evidence="5 7" id="KW-0627">Porphyrin biosynthesis</keyword>
<evidence type="ECO:0000256" key="7">
    <source>
        <dbReference type="HAMAP-Rule" id="MF_00323"/>
    </source>
</evidence>
<evidence type="ECO:0000256" key="4">
    <source>
        <dbReference type="ARBA" id="ARBA00023239"/>
    </source>
</evidence>
<evidence type="ECO:0000256" key="6">
    <source>
        <dbReference type="ARBA" id="ARBA00024536"/>
    </source>
</evidence>
<comment type="catalytic activity">
    <reaction evidence="6">
        <text>Fe-coproporphyrin III + 2 H(+) = coproporphyrin III + Fe(2+)</text>
        <dbReference type="Rhea" id="RHEA:49572"/>
        <dbReference type="ChEBI" id="CHEBI:15378"/>
        <dbReference type="ChEBI" id="CHEBI:29033"/>
        <dbReference type="ChEBI" id="CHEBI:68438"/>
        <dbReference type="ChEBI" id="CHEBI:131725"/>
        <dbReference type="EC" id="4.99.1.9"/>
    </reaction>
    <physiologicalReaction direction="right-to-left" evidence="6">
        <dbReference type="Rhea" id="RHEA:49574"/>
    </physiologicalReaction>
</comment>
<evidence type="ECO:0000256" key="8">
    <source>
        <dbReference type="RuleBase" id="RU000607"/>
    </source>
</evidence>
<comment type="caution">
    <text evidence="7">Lacks conserved residue(s) required for the propagation of feature annotation.</text>
</comment>
<dbReference type="EC" id="4.99.1.9" evidence="7"/>
<dbReference type="InterPro" id="IPR033644">
    <property type="entry name" value="Ferrochelatase_C"/>
</dbReference>
<evidence type="ECO:0000256" key="1">
    <source>
        <dbReference type="ARBA" id="ARBA00004744"/>
    </source>
</evidence>
<comment type="subcellular location">
    <subcellularLocation>
        <location evidence="7 8">Cytoplasm</location>
    </subcellularLocation>
</comment>
<dbReference type="Pfam" id="PF00762">
    <property type="entry name" value="Ferrochelatase"/>
    <property type="match status" value="1"/>
</dbReference>
<dbReference type="PANTHER" id="PTHR11108">
    <property type="entry name" value="FERROCHELATASE"/>
    <property type="match status" value="1"/>
</dbReference>
<dbReference type="EMBL" id="JACWMS010000005">
    <property type="protein sequence ID" value="MBD1322320.1"/>
    <property type="molecule type" value="Genomic_DNA"/>
</dbReference>
<dbReference type="NCBIfam" id="NF000689">
    <property type="entry name" value="PRK00035.2-1"/>
    <property type="match status" value="1"/>
</dbReference>
<dbReference type="CDD" id="cd03411">
    <property type="entry name" value="Ferrochelatase_N"/>
    <property type="match status" value="1"/>
</dbReference>
<keyword evidence="3 7" id="KW-0350">Heme biosynthesis</keyword>
<keyword evidence="10" id="KW-1185">Reference proteome</keyword>
<dbReference type="Proteomes" id="UP000602395">
    <property type="component" value="Unassembled WGS sequence"/>
</dbReference>
<feature type="binding site" evidence="7">
    <location>
        <position position="67"/>
    </location>
    <ligand>
        <name>Fe-coproporphyrin III</name>
        <dbReference type="ChEBI" id="CHEBI:68438"/>
    </ligand>
</feature>
<evidence type="ECO:0000256" key="5">
    <source>
        <dbReference type="ARBA" id="ARBA00023244"/>
    </source>
</evidence>
<dbReference type="CDD" id="cd00419">
    <property type="entry name" value="Ferrochelatase_C"/>
    <property type="match status" value="1"/>
</dbReference>
<dbReference type="InterPro" id="IPR033659">
    <property type="entry name" value="Ferrochelatase_N"/>
</dbReference>
<sequence>MDASAYSSPVGAAASTRFDAVLFLSFGGPDGPDDVMPFLENVTRGRGVPRERLEAVAEHYLHFGGVSPINRLNLEMIGALRSALTDRGRELPVYFGNRNWHPMIEDTLARIYRDGHRRILVFPTSAWAGYSGCRQYHEDIARAIDALAASEPASIEDPVVLRKLPQYWDEPAVIAAGADAVRRARAQLPSAGVEPRLVFTAHSVPESADRAAGPAAEGGGRYSAQVYAASSAVADAVGCRDFDQVWQSRSGPPQVPWLEPDICDHLETIAEQGVRQVVVFPVGFISDHLEVIWDLDNEAAEVAGRLGLDYVRADTVGTDPRFVEMIADLVERYVDGRGDQTAMGCGDNGRVCRPDCCVPVARPRPVSA</sequence>
<keyword evidence="7 8" id="KW-0963">Cytoplasm</keyword>
<dbReference type="InterPro" id="IPR019772">
    <property type="entry name" value="Ferrochelatase_AS"/>
</dbReference>
<organism evidence="9 10">
    <name type="scientific">Gordonia hankookensis</name>
    <dbReference type="NCBI Taxonomy" id="589403"/>
    <lineage>
        <taxon>Bacteria</taxon>
        <taxon>Bacillati</taxon>
        <taxon>Actinomycetota</taxon>
        <taxon>Actinomycetes</taxon>
        <taxon>Mycobacteriales</taxon>
        <taxon>Gordoniaceae</taxon>
        <taxon>Gordonia</taxon>
    </lineage>
</organism>
<feature type="binding site" evidence="7">
    <location>
        <position position="202"/>
    </location>
    <ligand>
        <name>Fe(2+)</name>
        <dbReference type="ChEBI" id="CHEBI:29033"/>
    </ligand>
</feature>
<keyword evidence="7" id="KW-0479">Metal-binding</keyword>
<protein>
    <recommendedName>
        <fullName evidence="7">Coproporphyrin III ferrochelatase</fullName>
        <ecNumber evidence="7">4.99.1.9</ecNumber>
    </recommendedName>
</protein>
<reference evidence="9 10" key="1">
    <citation type="submission" date="2020-09" db="EMBL/GenBank/DDBJ databases">
        <title>Novel species in genus Gordonia.</title>
        <authorList>
            <person name="Zhang G."/>
        </authorList>
    </citation>
    <scope>NUCLEOTIDE SEQUENCE [LARGE SCALE GENOMIC DNA]</scope>
    <source>
        <strain evidence="9 10">ON-33</strain>
    </source>
</reference>
<evidence type="ECO:0000313" key="10">
    <source>
        <dbReference type="Proteomes" id="UP000602395"/>
    </source>
</evidence>
<dbReference type="PROSITE" id="PS00534">
    <property type="entry name" value="FERROCHELATASE"/>
    <property type="match status" value="1"/>
</dbReference>
<dbReference type="SUPFAM" id="SSF53800">
    <property type="entry name" value="Chelatase"/>
    <property type="match status" value="1"/>
</dbReference>
<accession>A0ABR7WHX5</accession>
<dbReference type="PANTHER" id="PTHR11108:SF1">
    <property type="entry name" value="FERROCHELATASE, MITOCHONDRIAL"/>
    <property type="match status" value="1"/>
</dbReference>
<dbReference type="Gene3D" id="3.40.50.1400">
    <property type="match status" value="2"/>
</dbReference>
<comment type="similarity">
    <text evidence="7 8">Belongs to the ferrochelatase family.</text>
</comment>
<comment type="pathway">
    <text evidence="1 7 8">Porphyrin-containing compound metabolism; protoheme biosynthesis.</text>
</comment>
<dbReference type="InterPro" id="IPR001015">
    <property type="entry name" value="Ferrochelatase"/>
</dbReference>
<feature type="binding site" evidence="7">
    <location>
        <position position="136"/>
    </location>
    <ligand>
        <name>Fe-coproporphyrin III</name>
        <dbReference type="ChEBI" id="CHEBI:68438"/>
    </ligand>
</feature>
<gene>
    <name evidence="7" type="primary">cpfC</name>
    <name evidence="9" type="ORF">IDF66_22295</name>
</gene>
<dbReference type="GO" id="GO:0016829">
    <property type="term" value="F:lyase activity"/>
    <property type="evidence" value="ECO:0007669"/>
    <property type="project" value="UniProtKB-KW"/>
</dbReference>
<dbReference type="HAMAP" id="MF_00323">
    <property type="entry name" value="Ferrochelatase"/>
    <property type="match status" value="1"/>
</dbReference>
<evidence type="ECO:0000256" key="3">
    <source>
        <dbReference type="ARBA" id="ARBA00023133"/>
    </source>
</evidence>
<evidence type="ECO:0000313" key="9">
    <source>
        <dbReference type="EMBL" id="MBD1322320.1"/>
    </source>
</evidence>